<dbReference type="PROSITE" id="PS51202">
    <property type="entry name" value="RCK_C"/>
    <property type="match status" value="1"/>
</dbReference>
<dbReference type="GO" id="GO:0005886">
    <property type="term" value="C:plasma membrane"/>
    <property type="evidence" value="ECO:0007669"/>
    <property type="project" value="UniProtKB-SubCell"/>
</dbReference>
<comment type="caution">
    <text evidence="11">The sequence shown here is derived from an EMBL/GenBank/DDBJ whole genome shotgun (WGS) entry which is preliminary data.</text>
</comment>
<evidence type="ECO:0000313" key="11">
    <source>
        <dbReference type="EMBL" id="RYP87684.1"/>
    </source>
</evidence>
<dbReference type="GO" id="GO:0006813">
    <property type="term" value="P:potassium ion transport"/>
    <property type="evidence" value="ECO:0007669"/>
    <property type="project" value="InterPro"/>
</dbReference>
<feature type="transmembrane region" description="Helical" evidence="9">
    <location>
        <begin position="120"/>
        <end position="140"/>
    </location>
</feature>
<dbReference type="Pfam" id="PF00999">
    <property type="entry name" value="Na_H_Exchanger"/>
    <property type="match status" value="1"/>
</dbReference>
<feature type="transmembrane region" description="Helical" evidence="9">
    <location>
        <begin position="35"/>
        <end position="53"/>
    </location>
</feature>
<dbReference type="RefSeq" id="WP_134714578.1">
    <property type="nucleotide sequence ID" value="NZ_SDKM01000005.1"/>
</dbReference>
<keyword evidence="4" id="KW-1003">Cell membrane</keyword>
<feature type="transmembrane region" description="Helical" evidence="9">
    <location>
        <begin position="89"/>
        <end position="114"/>
    </location>
</feature>
<feature type="transmembrane region" description="Helical" evidence="9">
    <location>
        <begin position="6"/>
        <end position="28"/>
    </location>
</feature>
<dbReference type="InterPro" id="IPR038770">
    <property type="entry name" value="Na+/solute_symporter_sf"/>
</dbReference>
<comment type="subcellular location">
    <subcellularLocation>
        <location evidence="1">Cell membrane</location>
        <topology evidence="1">Multi-pass membrane protein</topology>
    </subcellularLocation>
</comment>
<dbReference type="EMBL" id="SDKM01000005">
    <property type="protein sequence ID" value="RYP87684.1"/>
    <property type="molecule type" value="Genomic_DNA"/>
</dbReference>
<evidence type="ECO:0000256" key="9">
    <source>
        <dbReference type="SAM" id="Phobius"/>
    </source>
</evidence>
<organism evidence="11 12">
    <name type="scientific">Nocardioides guangzhouensis</name>
    <dbReference type="NCBI Taxonomy" id="2497878"/>
    <lineage>
        <taxon>Bacteria</taxon>
        <taxon>Bacillati</taxon>
        <taxon>Actinomycetota</taxon>
        <taxon>Actinomycetes</taxon>
        <taxon>Propionibacteriales</taxon>
        <taxon>Nocardioidaceae</taxon>
        <taxon>Nocardioides</taxon>
    </lineage>
</organism>
<dbReference type="PANTHER" id="PTHR32507:SF7">
    <property type="entry name" value="K(+)_H(+) ANTIPORTER NHAP2"/>
    <property type="match status" value="1"/>
</dbReference>
<feature type="transmembrane region" description="Helical" evidence="9">
    <location>
        <begin position="361"/>
        <end position="384"/>
    </location>
</feature>
<evidence type="ECO:0000256" key="1">
    <source>
        <dbReference type="ARBA" id="ARBA00004651"/>
    </source>
</evidence>
<dbReference type="GO" id="GO:0015297">
    <property type="term" value="F:antiporter activity"/>
    <property type="evidence" value="ECO:0007669"/>
    <property type="project" value="UniProtKB-KW"/>
</dbReference>
<dbReference type="GO" id="GO:1902600">
    <property type="term" value="P:proton transmembrane transport"/>
    <property type="evidence" value="ECO:0007669"/>
    <property type="project" value="InterPro"/>
</dbReference>
<dbReference type="Pfam" id="PF02080">
    <property type="entry name" value="TrkA_C"/>
    <property type="match status" value="1"/>
</dbReference>
<keyword evidence="12" id="KW-1185">Reference proteome</keyword>
<reference evidence="11 12" key="1">
    <citation type="submission" date="2019-01" db="EMBL/GenBank/DDBJ databases">
        <title>Nocardioides guangzhouensis sp. nov., an actinobacterium isolated from soil.</title>
        <authorList>
            <person name="Fu Y."/>
            <person name="Cai Y."/>
            <person name="Lin Z."/>
            <person name="Chen P."/>
        </authorList>
    </citation>
    <scope>NUCLEOTIDE SEQUENCE [LARGE SCALE GENOMIC DNA]</scope>
    <source>
        <strain evidence="11 12">130</strain>
    </source>
</reference>
<dbReference type="NCBIfam" id="NF003715">
    <property type="entry name" value="PRK05326.1-2"/>
    <property type="match status" value="1"/>
</dbReference>
<keyword evidence="7" id="KW-0406">Ion transport</keyword>
<feature type="transmembrane region" description="Helical" evidence="9">
    <location>
        <begin position="59"/>
        <end position="77"/>
    </location>
</feature>
<evidence type="ECO:0000256" key="4">
    <source>
        <dbReference type="ARBA" id="ARBA00022475"/>
    </source>
</evidence>
<dbReference type="InterPro" id="IPR006153">
    <property type="entry name" value="Cation/H_exchanger_TM"/>
</dbReference>
<dbReference type="InterPro" id="IPR006037">
    <property type="entry name" value="RCK_C"/>
</dbReference>
<feature type="transmembrane region" description="Helical" evidence="9">
    <location>
        <begin position="332"/>
        <end position="355"/>
    </location>
</feature>
<keyword evidence="8 9" id="KW-0472">Membrane</keyword>
<name>A0A4Q4ZJR3_9ACTN</name>
<evidence type="ECO:0000256" key="7">
    <source>
        <dbReference type="ARBA" id="ARBA00023065"/>
    </source>
</evidence>
<dbReference type="NCBIfam" id="NF003716">
    <property type="entry name" value="PRK05326.1-3"/>
    <property type="match status" value="1"/>
</dbReference>
<evidence type="ECO:0000256" key="3">
    <source>
        <dbReference type="ARBA" id="ARBA00022449"/>
    </source>
</evidence>
<dbReference type="OrthoDB" id="9810759at2"/>
<dbReference type="PANTHER" id="PTHR32507">
    <property type="entry name" value="NA(+)/H(+) ANTIPORTER 1"/>
    <property type="match status" value="1"/>
</dbReference>
<dbReference type="Proteomes" id="UP000295198">
    <property type="component" value="Unassembled WGS sequence"/>
</dbReference>
<evidence type="ECO:0000256" key="8">
    <source>
        <dbReference type="ARBA" id="ARBA00023136"/>
    </source>
</evidence>
<sequence length="501" mass="51392">MTPEDLNVVLLATTGVLLAAVAAVRLLAGAGLPTLLIYLALGVAIGEAGLGLEFESVDLTQILGSVALAMILAEGGFTTDLRVVRPVAALAGVLATFGVFLSVAITGGLVYLLLDVDVRTAILLGAVASSTDAAAVFAVLRRLPVRGRLRAAVEAESGFNDPPVIIIVTVVTSSAWAEAGVDGMASQIGYQLAAGAVLGLLVAKAGEKVLARSALPSSGLYPLATLAIAFLAYAVAGVAGASPFLAIYVAGLALGNAALPHRGTTTGFVESMAWLAQIGLFILLGLLASPSRLPEALPTALVVGAVLTFVARPLSVALCATPFRVPWREQAFISWAGLRGAVPIVLATIPMAVGLPGADRIFDVVFLLVVIFTLVQGPTLPWAARRLGVSEETSPRDVPIESAPLEELDATLMQVTVPAESRLAGVEVAELRLPPGAGVSLVLRAGEIFVPGPTTVLRAGDHLLVAAAREHRPTIERRLRAVSDCGRLAGWYAALPGGTAP</sequence>
<dbReference type="AlphaFoldDB" id="A0A4Q4ZJR3"/>
<protein>
    <submittedName>
        <fullName evidence="11">Potassium/proton antiporter</fullName>
    </submittedName>
</protein>
<proteinExistence type="predicted"/>
<feature type="transmembrane region" description="Helical" evidence="9">
    <location>
        <begin position="300"/>
        <end position="320"/>
    </location>
</feature>
<keyword evidence="3" id="KW-0050">Antiport</keyword>
<keyword evidence="6 9" id="KW-1133">Transmembrane helix</keyword>
<dbReference type="Gene3D" id="3.30.70.1450">
    <property type="entry name" value="Regulator of K+ conductance, C-terminal domain"/>
    <property type="match status" value="1"/>
</dbReference>
<gene>
    <name evidence="11" type="ORF">EKO23_04600</name>
</gene>
<evidence type="ECO:0000259" key="10">
    <source>
        <dbReference type="PROSITE" id="PS51202"/>
    </source>
</evidence>
<dbReference type="GO" id="GO:0008324">
    <property type="term" value="F:monoatomic cation transmembrane transporter activity"/>
    <property type="evidence" value="ECO:0007669"/>
    <property type="project" value="InterPro"/>
</dbReference>
<accession>A0A4Q4ZJR3</accession>
<evidence type="ECO:0000256" key="2">
    <source>
        <dbReference type="ARBA" id="ARBA00022448"/>
    </source>
</evidence>
<dbReference type="Gene3D" id="1.20.1530.20">
    <property type="match status" value="1"/>
</dbReference>
<dbReference type="SUPFAM" id="SSF116726">
    <property type="entry name" value="TrkA C-terminal domain-like"/>
    <property type="match status" value="1"/>
</dbReference>
<feature type="domain" description="RCK C-terminal" evidence="10">
    <location>
        <begin position="400"/>
        <end position="481"/>
    </location>
</feature>
<dbReference type="InterPro" id="IPR036721">
    <property type="entry name" value="RCK_C_sf"/>
</dbReference>
<evidence type="ECO:0000313" key="12">
    <source>
        <dbReference type="Proteomes" id="UP000295198"/>
    </source>
</evidence>
<feature type="transmembrane region" description="Helical" evidence="9">
    <location>
        <begin position="271"/>
        <end position="288"/>
    </location>
</feature>
<keyword evidence="5 9" id="KW-0812">Transmembrane</keyword>
<evidence type="ECO:0000256" key="6">
    <source>
        <dbReference type="ARBA" id="ARBA00022989"/>
    </source>
</evidence>
<keyword evidence="2" id="KW-0813">Transport</keyword>
<evidence type="ECO:0000256" key="5">
    <source>
        <dbReference type="ARBA" id="ARBA00022692"/>
    </source>
</evidence>